<dbReference type="Proteomes" id="UP001065298">
    <property type="component" value="Chromosome 1"/>
</dbReference>
<gene>
    <name evidence="1" type="ORF">NCS57_00131800</name>
</gene>
<evidence type="ECO:0000313" key="2">
    <source>
        <dbReference type="Proteomes" id="UP001065298"/>
    </source>
</evidence>
<reference evidence="1" key="1">
    <citation type="submission" date="2022-06" db="EMBL/GenBank/DDBJ databases">
        <title>Fusarium solani species complex genomes reveal bases of compartmentalisation and animal pathogenesis.</title>
        <authorList>
            <person name="Tsai I.J."/>
        </authorList>
    </citation>
    <scope>NUCLEOTIDE SEQUENCE</scope>
    <source>
        <strain evidence="1">Fu6.1</strain>
    </source>
</reference>
<keyword evidence="2" id="KW-1185">Reference proteome</keyword>
<organism evidence="1 2">
    <name type="scientific">Fusarium keratoplasticum</name>
    <dbReference type="NCBI Taxonomy" id="1328300"/>
    <lineage>
        <taxon>Eukaryota</taxon>
        <taxon>Fungi</taxon>
        <taxon>Dikarya</taxon>
        <taxon>Ascomycota</taxon>
        <taxon>Pezizomycotina</taxon>
        <taxon>Sordariomycetes</taxon>
        <taxon>Hypocreomycetidae</taxon>
        <taxon>Hypocreales</taxon>
        <taxon>Nectriaceae</taxon>
        <taxon>Fusarium</taxon>
        <taxon>Fusarium solani species complex</taxon>
    </lineage>
</organism>
<name>A0ACC0RGF1_9HYPO</name>
<evidence type="ECO:0000313" key="1">
    <source>
        <dbReference type="EMBL" id="KAI8684652.1"/>
    </source>
</evidence>
<sequence length="239" mass="26892">MSSSETSMGPIGIDLDSQNPLSSRLDELVRSGALTVGQGHELTLDKDGLPIFLESPVAPQSVDWNSARKALCQLRDQGVSREGDVDIIAWNIAMDAHKFTMQSLELLESLLELLEAKKLDADRLKRINEMAHDFPEHACDLVGISTPDDIDNNLWDDGLAEMVLDKNIKVYRRINEAWSALRDGQRRGFLGSSTEPERHLRRFLDLDVIKALKGWRDHDAFVILERKAITAHRLRQAST</sequence>
<accession>A0ACC0RGF1</accession>
<dbReference type="EMBL" id="CM046503">
    <property type="protein sequence ID" value="KAI8684652.1"/>
    <property type="molecule type" value="Genomic_DNA"/>
</dbReference>
<proteinExistence type="predicted"/>
<comment type="caution">
    <text evidence="1">The sequence shown here is derived from an EMBL/GenBank/DDBJ whole genome shotgun (WGS) entry which is preliminary data.</text>
</comment>
<protein>
    <submittedName>
        <fullName evidence="1">Uncharacterized protein</fullName>
    </submittedName>
</protein>